<dbReference type="PANTHER" id="PTHR35450:SF2">
    <property type="entry name" value="REVERSE TRANSCRIPTASE DOMAIN-CONTAINING PROTEIN"/>
    <property type="match status" value="1"/>
</dbReference>
<dbReference type="InterPro" id="IPR000477">
    <property type="entry name" value="RT_dom"/>
</dbReference>
<feature type="region of interest" description="Disordered" evidence="1">
    <location>
        <begin position="13"/>
        <end position="44"/>
    </location>
</feature>
<name>A0A8C6P0Q3_NOTFU</name>
<dbReference type="GeneTree" id="ENSGT00940000169881"/>
<dbReference type="AlphaFoldDB" id="A0A8C6P0Q3"/>
<evidence type="ECO:0000256" key="1">
    <source>
        <dbReference type="SAM" id="MobiDB-lite"/>
    </source>
</evidence>
<reference evidence="3" key="2">
    <citation type="submission" date="2025-08" db="UniProtKB">
        <authorList>
            <consortium name="Ensembl"/>
        </authorList>
    </citation>
    <scope>IDENTIFICATION</scope>
</reference>
<feature type="compositionally biased region" description="Basic and acidic residues" evidence="1">
    <location>
        <begin position="158"/>
        <end position="173"/>
    </location>
</feature>
<dbReference type="Proteomes" id="UP000694548">
    <property type="component" value="Chromosome sgr03"/>
</dbReference>
<evidence type="ECO:0000259" key="2">
    <source>
        <dbReference type="PROSITE" id="PS50878"/>
    </source>
</evidence>
<reference evidence="3" key="1">
    <citation type="submission" date="2014-08" db="EMBL/GenBank/DDBJ databases">
        <authorList>
            <person name="Senf B."/>
            <person name="Petzold A."/>
            <person name="Downie B.R."/>
            <person name="Koch P."/>
            <person name="Platzer M."/>
        </authorList>
    </citation>
    <scope>NUCLEOTIDE SEQUENCE [LARGE SCALE GENOMIC DNA]</scope>
    <source>
        <strain evidence="3">GRZ</strain>
    </source>
</reference>
<protein>
    <recommendedName>
        <fullName evidence="2">Reverse transcriptase domain-containing protein</fullName>
    </recommendedName>
</protein>
<evidence type="ECO:0000313" key="3">
    <source>
        <dbReference type="Ensembl" id="ENSNFUP00015036584.1"/>
    </source>
</evidence>
<dbReference type="SUPFAM" id="SSF56672">
    <property type="entry name" value="DNA/RNA polymerases"/>
    <property type="match status" value="1"/>
</dbReference>
<dbReference type="InterPro" id="IPR043502">
    <property type="entry name" value="DNA/RNA_pol_sf"/>
</dbReference>
<dbReference type="Pfam" id="PF00078">
    <property type="entry name" value="RVT_1"/>
    <property type="match status" value="1"/>
</dbReference>
<dbReference type="CDD" id="cd01650">
    <property type="entry name" value="RT_nLTR_like"/>
    <property type="match status" value="1"/>
</dbReference>
<dbReference type="PROSITE" id="PS50878">
    <property type="entry name" value="RT_POL"/>
    <property type="match status" value="1"/>
</dbReference>
<accession>A0A8C6P0Q3</accession>
<feature type="domain" description="Reverse transcriptase" evidence="2">
    <location>
        <begin position="483"/>
        <end position="765"/>
    </location>
</feature>
<dbReference type="PANTHER" id="PTHR35450">
    <property type="entry name" value="REVERSE TRANSCRIPTASE DOMAIN-CONTAINING PROTEIN"/>
    <property type="match status" value="1"/>
</dbReference>
<reference evidence="3" key="3">
    <citation type="submission" date="2025-09" db="UniProtKB">
        <authorList>
            <consortium name="Ensembl"/>
        </authorList>
    </citation>
    <scope>IDENTIFICATION</scope>
</reference>
<organism evidence="3 4">
    <name type="scientific">Nothobranchius furzeri</name>
    <name type="common">Turquoise killifish</name>
    <dbReference type="NCBI Taxonomy" id="105023"/>
    <lineage>
        <taxon>Eukaryota</taxon>
        <taxon>Metazoa</taxon>
        <taxon>Chordata</taxon>
        <taxon>Craniata</taxon>
        <taxon>Vertebrata</taxon>
        <taxon>Euteleostomi</taxon>
        <taxon>Actinopterygii</taxon>
        <taxon>Neopterygii</taxon>
        <taxon>Teleostei</taxon>
        <taxon>Neoteleostei</taxon>
        <taxon>Acanthomorphata</taxon>
        <taxon>Ovalentaria</taxon>
        <taxon>Atherinomorphae</taxon>
        <taxon>Cyprinodontiformes</taxon>
        <taxon>Nothobranchiidae</taxon>
        <taxon>Nothobranchius</taxon>
    </lineage>
</organism>
<dbReference type="Ensembl" id="ENSNFUT00015038189.1">
    <property type="protein sequence ID" value="ENSNFUP00015036584.1"/>
    <property type="gene ID" value="ENSNFUG00015017724.1"/>
</dbReference>
<evidence type="ECO:0000313" key="4">
    <source>
        <dbReference type="Proteomes" id="UP000694548"/>
    </source>
</evidence>
<keyword evidence="4" id="KW-1185">Reference proteome</keyword>
<proteinExistence type="predicted"/>
<sequence length="775" mass="90226">MMSQTIRKSYRIARRAGQQGARHSAGDQADGEKCATGTNATHPQASVDQLSEVFLQPAAHDVKLTTNENESKRKKWTREEYKQVMEAYITASSGESNTKQTFTLWRNANPTSRPNMDPNKLSNVRRDIIKQKRLTDAEVEAIRRKVRHTVEGNENTVEDGRPEEQEDKIRNEEDQPQQQEVDGMTELGTNRTYEEHTDVEKVRDSILQKWMEVKHQGLENRDKLPKIYSNKNIKNLISLANRAIQNIKQDYSKPMDLTSINEICYAAATVITDLSCAKKIKKQGKRKQPKWKTDIEKDILKNRKNLSLLTEMEKGNITNKRKKRQMKKRYDIQDTTDIVEAKEKLKQQIQAKAQRIRRYEKRSKHFRHNHVFKVDPKKFYRELDKKQIEIKELPSLEKVEEFWSNVWEKQKNHNETAQWIKEEAGRLKSRPVQEWTNISKTEVILALKKANNWKSPGEDKVHNFWLKHLEVIHEDLAREYTEIIKTPIKSPTWLTQGLTYLLPKTNDTKNPKNYRPITCLPTMYKILTSIITERTYTFLDNNNMLPPEQKGCKRGSYGSKDQLLINKMILEDSKGKKKNLSTAWIDYRKAFESVPHSWIMKVMELHRISPTLITFMKTSMESWRTTMMLTYDERSIKTRPIKVSCGIFQGDSLSPLLFCLCLAPLSTMLNNSEHGYEVQGKKINHLFYMDDLKTYAKNDNQQEGLLQIVKLFSDDICMQFGLDKCAKVTFKKGKLTSTSNIQLDQETVIMELNQQDTYIYLGVNEGGGIQCATMK</sequence>
<feature type="region of interest" description="Disordered" evidence="1">
    <location>
        <begin position="145"/>
        <end position="194"/>
    </location>
</feature>